<proteinExistence type="predicted"/>
<evidence type="ECO:0000313" key="2">
    <source>
        <dbReference type="EMBL" id="UQY42746.1"/>
    </source>
</evidence>
<evidence type="ECO:0000313" key="3">
    <source>
        <dbReference type="Proteomes" id="UP001056635"/>
    </source>
</evidence>
<name>A0ABY4R7G2_9GAMM</name>
<evidence type="ECO:0000256" key="1">
    <source>
        <dbReference type="SAM" id="Phobius"/>
    </source>
</evidence>
<accession>A0ABY4R7G2</accession>
<feature type="transmembrane region" description="Helical" evidence="1">
    <location>
        <begin position="6"/>
        <end position="21"/>
    </location>
</feature>
<keyword evidence="1" id="KW-0472">Membrane</keyword>
<reference evidence="2" key="1">
    <citation type="submission" date="2021-09" db="EMBL/GenBank/DDBJ databases">
        <title>First case of bloodstream infection caused by Mixta hanseatica sp. nov., a member of the Erwiniaceae family.</title>
        <authorList>
            <person name="Both A."/>
            <person name="Huang J."/>
            <person name="Wenzel P."/>
            <person name="Aepfelbacher M."/>
            <person name="Rohde H."/>
            <person name="Christner M."/>
            <person name="Hentschke M."/>
        </authorList>
    </citation>
    <scope>NUCLEOTIDE SEQUENCE</scope>
    <source>
        <strain evidence="2">X22927</strain>
    </source>
</reference>
<keyword evidence="1" id="KW-0812">Transmembrane</keyword>
<sequence>MPVIVAIPFAATAMMLLLLAYRQKHKAFLITGYVSMISAVVNLILGFS</sequence>
<keyword evidence="3" id="KW-1185">Reference proteome</keyword>
<dbReference type="EMBL" id="CP082904">
    <property type="protein sequence ID" value="UQY42746.1"/>
    <property type="molecule type" value="Genomic_DNA"/>
</dbReference>
<keyword evidence="1" id="KW-1133">Transmembrane helix</keyword>
<protein>
    <submittedName>
        <fullName evidence="2">Uncharacterized protein</fullName>
    </submittedName>
</protein>
<dbReference type="RefSeq" id="WP_249891398.1">
    <property type="nucleotide sequence ID" value="NZ_CP082904.1"/>
</dbReference>
<gene>
    <name evidence="2" type="ORF">K6958_12440</name>
</gene>
<dbReference type="Proteomes" id="UP001056635">
    <property type="component" value="Chromosome"/>
</dbReference>
<feature type="transmembrane region" description="Helical" evidence="1">
    <location>
        <begin position="28"/>
        <end position="47"/>
    </location>
</feature>
<organism evidence="2 3">
    <name type="scientific">Mixta hanseatica</name>
    <dbReference type="NCBI Taxonomy" id="2872648"/>
    <lineage>
        <taxon>Bacteria</taxon>
        <taxon>Pseudomonadati</taxon>
        <taxon>Pseudomonadota</taxon>
        <taxon>Gammaproteobacteria</taxon>
        <taxon>Enterobacterales</taxon>
        <taxon>Erwiniaceae</taxon>
        <taxon>Mixta</taxon>
    </lineage>
</organism>